<evidence type="ECO:0000313" key="4">
    <source>
        <dbReference type="Proteomes" id="UP001501195"/>
    </source>
</evidence>
<accession>A0ABP9I519</accession>
<sequence length="293" mass="30723">MRLRIVDAFVPAPVIGGTATPRPFAGNPAGVVVLDAPAPVAWMSSVAAELNLSETAFAVPGERGRWGLRWFTPVTEVDLCGHATLATAAALAEDGIAGPFAFDTRSGELRARIGDDGAVVMDFPAQPTSPLAGGVAGPVTAHLRTALGVEPAEVESNGVDVLVRVDDEVQLRSMSPDTVALMAVDARCVVVTAEVRRTPAAEDVVLTDDDAPAPDVVSRVFAPRVGVPEDPVTGSAHCALAPFWAQRLGRTDLLCHQVSRRGGELRVRLRQDRVELVGRAVTVVDGELLVGPR</sequence>
<dbReference type="RefSeq" id="WP_345713126.1">
    <property type="nucleotide sequence ID" value="NZ_BAABIL010000441.1"/>
</dbReference>
<dbReference type="InterPro" id="IPR003719">
    <property type="entry name" value="Phenazine_PhzF-like"/>
</dbReference>
<comment type="similarity">
    <text evidence="1">Belongs to the PhzF family.</text>
</comment>
<gene>
    <name evidence="3" type="ORF">GCM10023225_26760</name>
</gene>
<evidence type="ECO:0000313" key="3">
    <source>
        <dbReference type="EMBL" id="GAA4987446.1"/>
    </source>
</evidence>
<name>A0ABP9I519_9ACTN</name>
<protein>
    <submittedName>
        <fullName evidence="3">PhzF family phenazine biosynthesis protein</fullName>
    </submittedName>
</protein>
<dbReference type="PANTHER" id="PTHR13774:SF17">
    <property type="entry name" value="PHENAZINE BIOSYNTHESIS-LIKE DOMAIN-CONTAINING PROTEIN"/>
    <property type="match status" value="1"/>
</dbReference>
<organism evidence="3 4">
    <name type="scientific">Kineococcus glutinatus</name>
    <dbReference type="NCBI Taxonomy" id="1070872"/>
    <lineage>
        <taxon>Bacteria</taxon>
        <taxon>Bacillati</taxon>
        <taxon>Actinomycetota</taxon>
        <taxon>Actinomycetes</taxon>
        <taxon>Kineosporiales</taxon>
        <taxon>Kineosporiaceae</taxon>
        <taxon>Kineococcus</taxon>
    </lineage>
</organism>
<evidence type="ECO:0000256" key="2">
    <source>
        <dbReference type="ARBA" id="ARBA00023235"/>
    </source>
</evidence>
<dbReference type="NCBIfam" id="TIGR00654">
    <property type="entry name" value="PhzF_family"/>
    <property type="match status" value="1"/>
</dbReference>
<comment type="caution">
    <text evidence="3">The sequence shown here is derived from an EMBL/GenBank/DDBJ whole genome shotgun (WGS) entry which is preliminary data.</text>
</comment>
<dbReference type="Pfam" id="PF02567">
    <property type="entry name" value="PhzC-PhzF"/>
    <property type="match status" value="1"/>
</dbReference>
<dbReference type="Proteomes" id="UP001501195">
    <property type="component" value="Unassembled WGS sequence"/>
</dbReference>
<keyword evidence="2" id="KW-0413">Isomerase</keyword>
<proteinExistence type="inferred from homology"/>
<keyword evidence="4" id="KW-1185">Reference proteome</keyword>
<evidence type="ECO:0000256" key="1">
    <source>
        <dbReference type="ARBA" id="ARBA00008270"/>
    </source>
</evidence>
<dbReference type="PANTHER" id="PTHR13774">
    <property type="entry name" value="PHENAZINE BIOSYNTHESIS PROTEIN"/>
    <property type="match status" value="1"/>
</dbReference>
<dbReference type="EMBL" id="BAABIL010000441">
    <property type="protein sequence ID" value="GAA4987446.1"/>
    <property type="molecule type" value="Genomic_DNA"/>
</dbReference>
<reference evidence="4" key="1">
    <citation type="journal article" date="2019" name="Int. J. Syst. Evol. Microbiol.">
        <title>The Global Catalogue of Microorganisms (GCM) 10K type strain sequencing project: providing services to taxonomists for standard genome sequencing and annotation.</title>
        <authorList>
            <consortium name="The Broad Institute Genomics Platform"/>
            <consortium name="The Broad Institute Genome Sequencing Center for Infectious Disease"/>
            <person name="Wu L."/>
            <person name="Ma J."/>
        </authorList>
    </citation>
    <scope>NUCLEOTIDE SEQUENCE [LARGE SCALE GENOMIC DNA]</scope>
    <source>
        <strain evidence="4">JCM 18126</strain>
    </source>
</reference>
<dbReference type="PIRSF" id="PIRSF016184">
    <property type="entry name" value="PhzC_PhzF"/>
    <property type="match status" value="1"/>
</dbReference>
<dbReference type="Gene3D" id="3.10.310.10">
    <property type="entry name" value="Diaminopimelate Epimerase, Chain A, domain 1"/>
    <property type="match status" value="2"/>
</dbReference>
<dbReference type="SUPFAM" id="SSF54506">
    <property type="entry name" value="Diaminopimelate epimerase-like"/>
    <property type="match status" value="1"/>
</dbReference>